<evidence type="ECO:0000256" key="5">
    <source>
        <dbReference type="ARBA" id="ARBA00022527"/>
    </source>
</evidence>
<keyword evidence="9 12" id="KW-0067">ATP-binding</keyword>
<evidence type="ECO:0000256" key="3">
    <source>
        <dbReference type="ARBA" id="ARBA00012513"/>
    </source>
</evidence>
<dbReference type="GO" id="GO:0005886">
    <property type="term" value="C:plasma membrane"/>
    <property type="evidence" value="ECO:0007669"/>
    <property type="project" value="UniProtKB-SubCell"/>
</dbReference>
<evidence type="ECO:0000256" key="12">
    <source>
        <dbReference type="PROSITE-ProRule" id="PRU10141"/>
    </source>
</evidence>
<dbReference type="InterPro" id="IPR011009">
    <property type="entry name" value="Kinase-like_dom_sf"/>
</dbReference>
<dbReference type="PROSITE" id="PS00107">
    <property type="entry name" value="PROTEIN_KINASE_ATP"/>
    <property type="match status" value="1"/>
</dbReference>
<dbReference type="GO" id="GO:0004674">
    <property type="term" value="F:protein serine/threonine kinase activity"/>
    <property type="evidence" value="ECO:0007669"/>
    <property type="project" value="UniProtKB-KW"/>
</dbReference>
<feature type="domain" description="Protein kinase" evidence="13">
    <location>
        <begin position="148"/>
        <end position="432"/>
    </location>
</feature>
<name>A0ABD1SF32_9LAMI</name>
<comment type="similarity">
    <text evidence="2">Belongs to the protein kinase superfamily. Ser/Thr protein kinase family.</text>
</comment>
<reference evidence="15" key="1">
    <citation type="submission" date="2024-07" db="EMBL/GenBank/DDBJ databases">
        <title>Two chromosome-level genome assemblies of Korean endemic species Abeliophyllum distichum and Forsythia ovata (Oleaceae).</title>
        <authorList>
            <person name="Jang H."/>
        </authorList>
    </citation>
    <scope>NUCLEOTIDE SEQUENCE [LARGE SCALE GENOMIC DNA]</scope>
</reference>
<evidence type="ECO:0000259" key="13">
    <source>
        <dbReference type="PROSITE" id="PS50011"/>
    </source>
</evidence>
<evidence type="ECO:0000256" key="4">
    <source>
        <dbReference type="ARBA" id="ARBA00022475"/>
    </source>
</evidence>
<gene>
    <name evidence="14" type="ORF">Adt_24830</name>
</gene>
<sequence length="446" mass="50043">MCTVGSAYDMRIVGLVHDTRIVGPTHDMHTVGLAHDIVDLTDLETFVKRYHPRERERERWESACLSPRSRSVIFTAAPTTNLPVPPQFIIMQSQSRTLIPTPPPVLFSTVHLRPNGGGSGDVPSSGKIINRNLKKFTLEELESATRNFRADSVLGEGGFGRVFKGWIDEKTYAPSKVGVGMAVAVKKSSPDSDQGLKEWQAEVNFLGKFCHPNLVKLLGYCWEDRQFLLVYEYMEKGSLETHLFRKDAAEPLPWEMRIKIAIGAAKGLAFLHTSEKKVIFRDFKASNILLDGDFRAKVSDFGLAKLGPTNGNSHVTTRIVGTYGYAAPEYVATGHLYVKSDVYGFGVVLLEIITGLRVVDLNRPNRNLNLVDWTRPFLPNKKKLKKIMDPRLQNKYPSKGAFRTAQLILKCLEPDQKHRPDMEQVLTSLEQISTIKLKPKGVKIQT</sequence>
<keyword evidence="15" id="KW-1185">Reference proteome</keyword>
<dbReference type="FunFam" id="3.30.200.20:FF:000228">
    <property type="entry name" value="Serine/threonine-protein kinase BIK1"/>
    <property type="match status" value="1"/>
</dbReference>
<comment type="subcellular location">
    <subcellularLocation>
        <location evidence="1">Cell membrane</location>
    </subcellularLocation>
</comment>
<dbReference type="SUPFAM" id="SSF56112">
    <property type="entry name" value="Protein kinase-like (PK-like)"/>
    <property type="match status" value="1"/>
</dbReference>
<keyword evidence="4" id="KW-1003">Cell membrane</keyword>
<dbReference type="InterPro" id="IPR050823">
    <property type="entry name" value="Plant_Ser_Thr_Prot_Kinase"/>
</dbReference>
<dbReference type="Gene3D" id="3.30.200.20">
    <property type="entry name" value="Phosphorylase Kinase, domain 1"/>
    <property type="match status" value="1"/>
</dbReference>
<dbReference type="AlphaFoldDB" id="A0ABD1SF32"/>
<feature type="binding site" evidence="12">
    <location>
        <position position="187"/>
    </location>
    <ligand>
        <name>ATP</name>
        <dbReference type="ChEBI" id="CHEBI:30616"/>
    </ligand>
</feature>
<dbReference type="InterPro" id="IPR001245">
    <property type="entry name" value="Ser-Thr/Tyr_kinase_cat_dom"/>
</dbReference>
<keyword evidence="6" id="KW-0808">Transferase</keyword>
<organism evidence="14 15">
    <name type="scientific">Abeliophyllum distichum</name>
    <dbReference type="NCBI Taxonomy" id="126358"/>
    <lineage>
        <taxon>Eukaryota</taxon>
        <taxon>Viridiplantae</taxon>
        <taxon>Streptophyta</taxon>
        <taxon>Embryophyta</taxon>
        <taxon>Tracheophyta</taxon>
        <taxon>Spermatophyta</taxon>
        <taxon>Magnoliopsida</taxon>
        <taxon>eudicotyledons</taxon>
        <taxon>Gunneridae</taxon>
        <taxon>Pentapetalae</taxon>
        <taxon>asterids</taxon>
        <taxon>lamiids</taxon>
        <taxon>Lamiales</taxon>
        <taxon>Oleaceae</taxon>
        <taxon>Forsythieae</taxon>
        <taxon>Abeliophyllum</taxon>
    </lineage>
</organism>
<dbReference type="InterPro" id="IPR000719">
    <property type="entry name" value="Prot_kinase_dom"/>
</dbReference>
<evidence type="ECO:0000256" key="2">
    <source>
        <dbReference type="ARBA" id="ARBA00008684"/>
    </source>
</evidence>
<comment type="caution">
    <text evidence="14">The sequence shown here is derived from an EMBL/GenBank/DDBJ whole genome shotgun (WGS) entry which is preliminary data.</text>
</comment>
<dbReference type="FunFam" id="1.10.510.10:FF:000032">
    <property type="entry name" value="Serine/threonine-protein kinase PBS1"/>
    <property type="match status" value="1"/>
</dbReference>
<evidence type="ECO:0000256" key="7">
    <source>
        <dbReference type="ARBA" id="ARBA00022741"/>
    </source>
</evidence>
<evidence type="ECO:0000256" key="1">
    <source>
        <dbReference type="ARBA" id="ARBA00004236"/>
    </source>
</evidence>
<proteinExistence type="inferred from homology"/>
<evidence type="ECO:0000256" key="9">
    <source>
        <dbReference type="ARBA" id="ARBA00022840"/>
    </source>
</evidence>
<evidence type="ECO:0000313" key="15">
    <source>
        <dbReference type="Proteomes" id="UP001604336"/>
    </source>
</evidence>
<keyword evidence="7 12" id="KW-0547">Nucleotide-binding</keyword>
<dbReference type="EC" id="2.7.11.1" evidence="3"/>
<keyword evidence="8 14" id="KW-0418">Kinase</keyword>
<dbReference type="Proteomes" id="UP001604336">
    <property type="component" value="Unassembled WGS sequence"/>
</dbReference>
<dbReference type="GO" id="GO:0005524">
    <property type="term" value="F:ATP binding"/>
    <property type="evidence" value="ECO:0007669"/>
    <property type="project" value="UniProtKB-UniRule"/>
</dbReference>
<evidence type="ECO:0000313" key="14">
    <source>
        <dbReference type="EMBL" id="KAL2499280.1"/>
    </source>
</evidence>
<comment type="function">
    <text evidence="11">May be involved in plant defense signaling.</text>
</comment>
<evidence type="ECO:0000256" key="10">
    <source>
        <dbReference type="ARBA" id="ARBA00023136"/>
    </source>
</evidence>
<keyword evidence="10" id="KW-0472">Membrane</keyword>
<evidence type="ECO:0000256" key="11">
    <source>
        <dbReference type="ARBA" id="ARBA00054261"/>
    </source>
</evidence>
<accession>A0ABD1SF32</accession>
<keyword evidence="5" id="KW-0723">Serine/threonine-protein kinase</keyword>
<evidence type="ECO:0000256" key="8">
    <source>
        <dbReference type="ARBA" id="ARBA00022777"/>
    </source>
</evidence>
<protein>
    <recommendedName>
        <fullName evidence="3">non-specific serine/threonine protein kinase</fullName>
        <ecNumber evidence="3">2.7.11.1</ecNumber>
    </recommendedName>
</protein>
<dbReference type="Pfam" id="PF07714">
    <property type="entry name" value="PK_Tyr_Ser-Thr"/>
    <property type="match status" value="1"/>
</dbReference>
<dbReference type="EMBL" id="JBFOLK010000007">
    <property type="protein sequence ID" value="KAL2499280.1"/>
    <property type="molecule type" value="Genomic_DNA"/>
</dbReference>
<dbReference type="Gene3D" id="1.10.510.10">
    <property type="entry name" value="Transferase(Phosphotransferase) domain 1"/>
    <property type="match status" value="1"/>
</dbReference>
<dbReference type="PROSITE" id="PS50011">
    <property type="entry name" value="PROTEIN_KINASE_DOM"/>
    <property type="match status" value="1"/>
</dbReference>
<dbReference type="PANTHER" id="PTHR45621">
    <property type="entry name" value="OS01G0588500 PROTEIN-RELATED"/>
    <property type="match status" value="1"/>
</dbReference>
<dbReference type="CDD" id="cd14066">
    <property type="entry name" value="STKc_IRAK"/>
    <property type="match status" value="1"/>
</dbReference>
<evidence type="ECO:0000256" key="6">
    <source>
        <dbReference type="ARBA" id="ARBA00022679"/>
    </source>
</evidence>
<dbReference type="InterPro" id="IPR017441">
    <property type="entry name" value="Protein_kinase_ATP_BS"/>
</dbReference>